<reference evidence="1" key="2">
    <citation type="submission" date="2015-03" db="EMBL/GenBank/DDBJ databases">
        <authorList>
            <person name="Chow C.-E.T."/>
            <person name="Winget D.M."/>
            <person name="White R.A.III."/>
            <person name="Hallam S.J."/>
            <person name="Suttle C.A."/>
        </authorList>
    </citation>
    <scope>NUCLEOTIDE SEQUENCE</scope>
    <source>
        <strain evidence="1">Oxic1_6</strain>
    </source>
</reference>
<protein>
    <submittedName>
        <fullName evidence="1">Uncharacterized protein</fullName>
    </submittedName>
</protein>
<name>A0A0F7L9E6_9VIRU</name>
<accession>A0A0F7L9E6</accession>
<organism evidence="1">
    <name type="scientific">uncultured marine virus</name>
    <dbReference type="NCBI Taxonomy" id="186617"/>
    <lineage>
        <taxon>Viruses</taxon>
        <taxon>environmental samples</taxon>
    </lineage>
</organism>
<sequence>MRFSPNDPETHPTTQGPWLVRHYSESLGECVSILPWYPSRWRADGADGIWAGFGVTEYVANPFAQTTETP</sequence>
<reference evidence="1" key="1">
    <citation type="journal article" date="2015" name="Front. Microbiol.">
        <title>Combining genomic sequencing methods to explore viral diversity and reveal potential virus-host interactions.</title>
        <authorList>
            <person name="Chow C.E."/>
            <person name="Winget D.M."/>
            <person name="White R.A.III."/>
            <person name="Hallam S.J."/>
            <person name="Suttle C.A."/>
        </authorList>
    </citation>
    <scope>NUCLEOTIDE SEQUENCE</scope>
    <source>
        <strain evidence="1">Oxic1_6</strain>
    </source>
</reference>
<evidence type="ECO:0000313" key="1">
    <source>
        <dbReference type="EMBL" id="AKH48218.1"/>
    </source>
</evidence>
<dbReference type="EMBL" id="KR029601">
    <property type="protein sequence ID" value="AKH48218.1"/>
    <property type="molecule type" value="Genomic_DNA"/>
</dbReference>
<proteinExistence type="predicted"/>